<evidence type="ECO:0000256" key="2">
    <source>
        <dbReference type="ARBA" id="ARBA00022864"/>
    </source>
</evidence>
<evidence type="ECO:0000256" key="1">
    <source>
        <dbReference type="ARBA" id="ARBA00022490"/>
    </source>
</evidence>
<dbReference type="PANTHER" id="PTHR28242">
    <property type="entry name" value="PHOSPHORELAY INTERMEDIATE PROTEIN YPD1"/>
    <property type="match status" value="1"/>
</dbReference>
<dbReference type="InterPro" id="IPR008207">
    <property type="entry name" value="Sig_transdc_His_kin_Hpt_dom"/>
</dbReference>
<comment type="function">
    <text evidence="5">Functions as a two-component phosphorelay mediators between cytokinin sensor histidine kinases and response regulators (B-type ARRs). Plays an important role in propagating cytokinin signal transduction.</text>
</comment>
<evidence type="ECO:0000256" key="3">
    <source>
        <dbReference type="ARBA" id="ARBA00023012"/>
    </source>
</evidence>
<gene>
    <name evidence="7" type="ORF">POM88_032795</name>
    <name evidence="8" type="ORF">POM88_032796</name>
</gene>
<organism evidence="7 9">
    <name type="scientific">Heracleum sosnowskyi</name>
    <dbReference type="NCBI Taxonomy" id="360622"/>
    <lineage>
        <taxon>Eukaryota</taxon>
        <taxon>Viridiplantae</taxon>
        <taxon>Streptophyta</taxon>
        <taxon>Embryophyta</taxon>
        <taxon>Tracheophyta</taxon>
        <taxon>Spermatophyta</taxon>
        <taxon>Magnoliopsida</taxon>
        <taxon>eudicotyledons</taxon>
        <taxon>Gunneridae</taxon>
        <taxon>Pentapetalae</taxon>
        <taxon>asterids</taxon>
        <taxon>campanulids</taxon>
        <taxon>Apiales</taxon>
        <taxon>Apiaceae</taxon>
        <taxon>Apioideae</taxon>
        <taxon>apioid superclade</taxon>
        <taxon>Tordylieae</taxon>
        <taxon>Tordyliinae</taxon>
        <taxon>Heracleum</taxon>
    </lineage>
</organism>
<evidence type="ECO:0000256" key="4">
    <source>
        <dbReference type="ARBA" id="ARBA00023242"/>
    </source>
</evidence>
<dbReference type="GO" id="GO:0043424">
    <property type="term" value="F:protein histidine kinase binding"/>
    <property type="evidence" value="ECO:0007669"/>
    <property type="project" value="UniProtKB-UniRule"/>
</dbReference>
<protein>
    <recommendedName>
        <fullName evidence="5">Histidine-containing phosphotransfer protein</fullName>
    </recommendedName>
</protein>
<sequence length="151" mass="17483">METVNQLQQQYVDFLSSLYSEGLLENQFQNIQMLGEDEAQFVSELLALYFEDSERCLHNLTTAFDQKDVEYEKVHDIAVELYDCNLSLGIQRMNNVCVTFRSCYKSKNLEGCLRCMQQLKDEYYLVKSKLQTLVMLDQRIVAAGGLVPIVE</sequence>
<comment type="subcellular location">
    <subcellularLocation>
        <location evidence="5">Cytoplasm</location>
        <location evidence="5">Cytosol</location>
    </subcellularLocation>
    <subcellularLocation>
        <location evidence="5">Nucleus</location>
    </subcellularLocation>
</comment>
<dbReference type="AlphaFoldDB" id="A0AAD8I210"/>
<reference evidence="7" key="2">
    <citation type="submission" date="2023-05" db="EMBL/GenBank/DDBJ databases">
        <authorList>
            <person name="Schelkunov M.I."/>
        </authorList>
    </citation>
    <scope>NUCLEOTIDE SEQUENCE</scope>
    <source>
        <strain evidence="7">Hsosn_3</strain>
        <tissue evidence="7">Leaf</tissue>
    </source>
</reference>
<dbReference type="GO" id="GO:0005634">
    <property type="term" value="C:nucleus"/>
    <property type="evidence" value="ECO:0007669"/>
    <property type="project" value="UniProtKB-SubCell"/>
</dbReference>
<comment type="caution">
    <text evidence="7">The sequence shown here is derived from an EMBL/GenBank/DDBJ whole genome shotgun (WGS) entry which is preliminary data.</text>
</comment>
<evidence type="ECO:0000313" key="7">
    <source>
        <dbReference type="EMBL" id="KAK1376602.1"/>
    </source>
</evidence>
<accession>A0AAD8I210</accession>
<keyword evidence="1" id="KW-0963">Cytoplasm</keyword>
<keyword evidence="4" id="KW-0539">Nucleus</keyword>
<dbReference type="InterPro" id="IPR045871">
    <property type="entry name" value="AHP1-5/YPD1"/>
</dbReference>
<dbReference type="GO" id="GO:0009927">
    <property type="term" value="F:histidine phosphotransfer kinase activity"/>
    <property type="evidence" value="ECO:0007669"/>
    <property type="project" value="UniProtKB-UniRule"/>
</dbReference>
<dbReference type="GO" id="GO:0000160">
    <property type="term" value="P:phosphorelay signal transduction system"/>
    <property type="evidence" value="ECO:0007669"/>
    <property type="project" value="UniProtKB-UniRule"/>
</dbReference>
<dbReference type="EMBL" id="JAUIZM010000007">
    <property type="protein sequence ID" value="KAK1376603.1"/>
    <property type="molecule type" value="Genomic_DNA"/>
</dbReference>
<dbReference type="Gene3D" id="1.20.120.160">
    <property type="entry name" value="HPT domain"/>
    <property type="match status" value="1"/>
</dbReference>
<dbReference type="SUPFAM" id="SSF47226">
    <property type="entry name" value="Histidine-containing phosphotransfer domain, HPT domain"/>
    <property type="match status" value="1"/>
</dbReference>
<proteinExistence type="predicted"/>
<name>A0AAD8I210_9APIA</name>
<dbReference type="Pfam" id="PF01627">
    <property type="entry name" value="Hpt"/>
    <property type="match status" value="1"/>
</dbReference>
<evidence type="ECO:0000313" key="8">
    <source>
        <dbReference type="EMBL" id="KAK1376603.1"/>
    </source>
</evidence>
<dbReference type="PANTHER" id="PTHR28242:SF5">
    <property type="entry name" value="HISTIDINE-CONTAINING PHOSPHOTRANSFER PROTEIN 1"/>
    <property type="match status" value="1"/>
</dbReference>
<keyword evidence="2 5" id="KW-0932">Cytokinin signaling pathway</keyword>
<evidence type="ECO:0000256" key="5">
    <source>
        <dbReference type="RuleBase" id="RU369004"/>
    </source>
</evidence>
<dbReference type="EMBL" id="JAUIZM010000007">
    <property type="protein sequence ID" value="KAK1376602.1"/>
    <property type="molecule type" value="Genomic_DNA"/>
</dbReference>
<dbReference type="Proteomes" id="UP001237642">
    <property type="component" value="Unassembled WGS sequence"/>
</dbReference>
<evidence type="ECO:0000313" key="9">
    <source>
        <dbReference type="Proteomes" id="UP001237642"/>
    </source>
</evidence>
<reference evidence="7" key="1">
    <citation type="submission" date="2023-02" db="EMBL/GenBank/DDBJ databases">
        <title>Genome of toxic invasive species Heracleum sosnowskyi carries increased number of genes despite the absence of recent whole-genome duplications.</title>
        <authorList>
            <person name="Schelkunov M."/>
            <person name="Shtratnikova V."/>
            <person name="Makarenko M."/>
            <person name="Klepikova A."/>
            <person name="Omelchenko D."/>
            <person name="Novikova G."/>
            <person name="Obukhova E."/>
            <person name="Bogdanov V."/>
            <person name="Penin A."/>
            <person name="Logacheva M."/>
        </authorList>
    </citation>
    <scope>NUCLEOTIDE SEQUENCE</scope>
    <source>
        <strain evidence="7">Hsosn_3</strain>
        <tissue evidence="7">Leaf</tissue>
    </source>
</reference>
<dbReference type="FunFam" id="1.20.120.160:FF:000001">
    <property type="entry name" value="Histidine-containing phosphotransfer protein 1"/>
    <property type="match status" value="1"/>
</dbReference>
<keyword evidence="3 5" id="KW-0902">Two-component regulatory system</keyword>
<dbReference type="InterPro" id="IPR036641">
    <property type="entry name" value="HPT_dom_sf"/>
</dbReference>
<comment type="domain">
    <text evidence="5">Histidine-containing phosphotransfer domain (HPt) contains an active histidine that mediates the phosphotransfer.</text>
</comment>
<feature type="domain" description="HPt" evidence="6">
    <location>
        <begin position="44"/>
        <end position="126"/>
    </location>
</feature>
<dbReference type="GO" id="GO:0009736">
    <property type="term" value="P:cytokinin-activated signaling pathway"/>
    <property type="evidence" value="ECO:0007669"/>
    <property type="project" value="UniProtKB-KW"/>
</dbReference>
<keyword evidence="9" id="KW-1185">Reference proteome</keyword>
<dbReference type="GO" id="GO:0005829">
    <property type="term" value="C:cytosol"/>
    <property type="evidence" value="ECO:0007669"/>
    <property type="project" value="UniProtKB-SubCell"/>
</dbReference>
<evidence type="ECO:0000259" key="6">
    <source>
        <dbReference type="Pfam" id="PF01627"/>
    </source>
</evidence>